<evidence type="ECO:0000256" key="8">
    <source>
        <dbReference type="SAM" id="MobiDB-lite"/>
    </source>
</evidence>
<feature type="transmembrane region" description="Helical" evidence="9">
    <location>
        <begin position="1067"/>
        <end position="1092"/>
    </location>
</feature>
<evidence type="ECO:0000256" key="7">
    <source>
        <dbReference type="ARBA" id="ARBA00023303"/>
    </source>
</evidence>
<evidence type="ECO:0000313" key="13">
    <source>
        <dbReference type="Proteomes" id="UP001165740"/>
    </source>
</evidence>
<dbReference type="Pfam" id="PF25508">
    <property type="entry name" value="TRPM2"/>
    <property type="match status" value="1"/>
</dbReference>
<feature type="region of interest" description="Disordered" evidence="8">
    <location>
        <begin position="1235"/>
        <end position="1270"/>
    </location>
</feature>
<name>A0A9W3A2S3_BIOGL</name>
<dbReference type="GeneID" id="106074184"/>
<dbReference type="InterPro" id="IPR057366">
    <property type="entry name" value="TRPM-like"/>
</dbReference>
<dbReference type="Pfam" id="PF00520">
    <property type="entry name" value="Ion_trans"/>
    <property type="match status" value="1"/>
</dbReference>
<dbReference type="GO" id="GO:0099604">
    <property type="term" value="F:ligand-gated calcium channel activity"/>
    <property type="evidence" value="ECO:0007669"/>
    <property type="project" value="TreeGrafter"/>
</dbReference>
<comment type="subcellular location">
    <subcellularLocation>
        <location evidence="1">Membrane</location>
        <topology evidence="1">Multi-pass membrane protein</topology>
    </subcellularLocation>
</comment>
<evidence type="ECO:0000256" key="3">
    <source>
        <dbReference type="ARBA" id="ARBA00022692"/>
    </source>
</evidence>
<evidence type="ECO:0000256" key="2">
    <source>
        <dbReference type="ARBA" id="ARBA00022448"/>
    </source>
</evidence>
<feature type="compositionally biased region" description="Polar residues" evidence="8">
    <location>
        <begin position="1"/>
        <end position="15"/>
    </location>
</feature>
<evidence type="ECO:0000256" key="1">
    <source>
        <dbReference type="ARBA" id="ARBA00004141"/>
    </source>
</evidence>
<gene>
    <name evidence="14" type="primary">LOC106074184</name>
</gene>
<evidence type="ECO:0000259" key="10">
    <source>
        <dbReference type="Pfam" id="PF00520"/>
    </source>
</evidence>
<evidence type="ECO:0000256" key="9">
    <source>
        <dbReference type="SAM" id="Phobius"/>
    </source>
</evidence>
<organism evidence="13 14">
    <name type="scientific">Biomphalaria glabrata</name>
    <name type="common">Bloodfluke planorb</name>
    <name type="synonym">Freshwater snail</name>
    <dbReference type="NCBI Taxonomy" id="6526"/>
    <lineage>
        <taxon>Eukaryota</taxon>
        <taxon>Metazoa</taxon>
        <taxon>Spiralia</taxon>
        <taxon>Lophotrochozoa</taxon>
        <taxon>Mollusca</taxon>
        <taxon>Gastropoda</taxon>
        <taxon>Heterobranchia</taxon>
        <taxon>Euthyneura</taxon>
        <taxon>Panpulmonata</taxon>
        <taxon>Hygrophila</taxon>
        <taxon>Lymnaeoidea</taxon>
        <taxon>Planorbidae</taxon>
        <taxon>Biomphalaria</taxon>
    </lineage>
</organism>
<keyword evidence="4 9" id="KW-1133">Transmembrane helix</keyword>
<evidence type="ECO:0000256" key="4">
    <source>
        <dbReference type="ARBA" id="ARBA00022989"/>
    </source>
</evidence>
<feature type="compositionally biased region" description="Polar residues" evidence="8">
    <location>
        <begin position="1379"/>
        <end position="1388"/>
    </location>
</feature>
<reference evidence="14" key="1">
    <citation type="submission" date="2025-08" db="UniProtKB">
        <authorList>
            <consortium name="RefSeq"/>
        </authorList>
    </citation>
    <scope>IDENTIFICATION</scope>
</reference>
<evidence type="ECO:0000259" key="11">
    <source>
        <dbReference type="Pfam" id="PF18139"/>
    </source>
</evidence>
<feature type="transmembrane region" description="Helical" evidence="9">
    <location>
        <begin position="883"/>
        <end position="904"/>
    </location>
</feature>
<feature type="transmembrane region" description="Helical" evidence="9">
    <location>
        <begin position="947"/>
        <end position="963"/>
    </location>
</feature>
<feature type="compositionally biased region" description="Basic residues" evidence="8">
    <location>
        <begin position="1389"/>
        <end position="1405"/>
    </location>
</feature>
<feature type="domain" description="Ion transport" evidence="10">
    <location>
        <begin position="859"/>
        <end position="1102"/>
    </location>
</feature>
<feature type="compositionally biased region" description="Polar residues" evidence="8">
    <location>
        <begin position="23"/>
        <end position="33"/>
    </location>
</feature>
<keyword evidence="6 9" id="KW-0472">Membrane</keyword>
<dbReference type="Proteomes" id="UP001165740">
    <property type="component" value="Chromosome 1"/>
</dbReference>
<dbReference type="RefSeq" id="XP_055881647.1">
    <property type="nucleotide sequence ID" value="XM_056025672.1"/>
</dbReference>
<feature type="transmembrane region" description="Helical" evidence="9">
    <location>
        <begin position="1123"/>
        <end position="1142"/>
    </location>
</feature>
<feature type="compositionally biased region" description="Polar residues" evidence="8">
    <location>
        <begin position="1301"/>
        <end position="1313"/>
    </location>
</feature>
<dbReference type="OMA" id="FATNAWI"/>
<dbReference type="Pfam" id="PF18139">
    <property type="entry name" value="LSDAT_euk"/>
    <property type="match status" value="1"/>
</dbReference>
<feature type="transmembrane region" description="Helical" evidence="9">
    <location>
        <begin position="852"/>
        <end position="871"/>
    </location>
</feature>
<dbReference type="OrthoDB" id="6238217at2759"/>
<proteinExistence type="predicted"/>
<evidence type="ECO:0000313" key="14">
    <source>
        <dbReference type="RefSeq" id="XP_055881647.1"/>
    </source>
</evidence>
<dbReference type="PANTHER" id="PTHR13800:SF12">
    <property type="entry name" value="TRANSIENT RECEPTOR POTENTIAL CATION CHANNEL SUBFAMILY M MEMBER-LIKE 2"/>
    <property type="match status" value="1"/>
</dbReference>
<sequence length="1426" mass="162802">MTSGSRIYPSNNDISRNFGMNGPSLSKQSASSMMAQIPLSPSKQLDIGAASISQQRKPPYKNHIYRSKANETDQQILEDIHLKYVEFIKRHFHQKECSLFIPIPGQCGKGKKIKAKDLKCHCGEVFNMHAAKRFKGPLSGLQPCPKEFAKLLEYPEKELTEELPESSKVWNADDYFATSTTNAFGKIDFNVEQVGGKKPSKYIRLTPEDSVDHCIKLLTEHWHMMNPEPPNLVISVVGGAKNFKLDGRMRDTFSIGLIKAAKTTNAWMITSGFNMGVMKAVGQAVHEGQSFRWDNDTMSHVLRCIGIAPWGYIKGRKFLESSTGMGKFNAYYRTSNQIHHKQPVPLNPYHTHFIFVDDGYRGRYGGVAEFRSKFERKIAAPKSDPDGGLGIPLVLLLVEGGTDAIQDVSVSLAQGIPVVVCAGTGRAADILAYAYKNTNIIQGSTKTMSDTHQDKLARKIYAAYKTNLKPGKEKEELENLKDTVIGCCQRDDLMIIFNMNKHEDLDLAILSVLLKVKSNASMENQLNLALTWNRADIAQEEIFREDVIWPDGSLEKFLTQALLENKVDFVKLILNNGIIMQEYLTVEQLQNLYNAIPKHSYLYLILKTFAKDEKFNVDMIGKFIENMIDIYDHDITTLEDSQKKKLSNRTSKPLISAFQSAISESDVDNKTEVNRFKRPYKQLLVWALLMNRCELALLFWELGSEPITSALICTAICEKMEFKVPKYLTVVRNSFHEMKNKFEQLAIAVLDECHTVDPDKAISIVQRNSPTWSGLTCLQISASSLDRAFVSSVACQNSINNIWKSGIVASWPKVFLGAICPLYIFKLDMEHSDDGSKFKKIISFYSAPLTKFSMYTASYFCFLILFTYMVLMDFHRSPTASEYILFIWIVSYFIGSIHAFIVFPSPTIAGKFRDYFGVMDRLEFVNLLLAIIGFIVRWSYEYDGKVIYCVNAVVFYICVMKLYTANRSLGPKIYMIKRMLLELAMFVMILMVFLLAYGVASQGLLYKTRKKEWIIMKDILYFPYWQLFGELFLDELETDTTCTDDLKRTLNMTSIPDDLNTCRTYNWLVPLLLAFYLLIGNVLLLNLLIAIFSHVFDTVEKNAIEIWKFQMYFLVMEFHNRPMLFPPFSIIPLLLTGLRALCSKIFKKKKDKSEKVVQHTLEYLSLFEKEMMANKQRATKANIMQSLDMKFNILQSRLDDLTRIIEDDLMSEHVTPATEPNPSKPLNVVDDTRIVEENDSKKQELEQDAVDVKRKHKHKKKKKKRKDEDRKKDITVIVEEVNLDNPHTVKPLPQIKEINISHNDNQSTPNHQPEPQDLGTISSVHKTSSVSSVLSPGVSQNVNFIPLDSDEEEIPSNIYSPRASLNIQRSFSPAPVSFSDESSGNSHRSTPKKKHLKTRHHLSRLRSHEEAKQMYQKPHFNNFSQN</sequence>
<evidence type="ECO:0000259" key="12">
    <source>
        <dbReference type="Pfam" id="PF25508"/>
    </source>
</evidence>
<feature type="region of interest" description="Disordered" evidence="8">
    <location>
        <begin position="1"/>
        <end position="33"/>
    </location>
</feature>
<dbReference type="InterPro" id="IPR041491">
    <property type="entry name" value="TRPM_SLOG"/>
</dbReference>
<evidence type="ECO:0000256" key="5">
    <source>
        <dbReference type="ARBA" id="ARBA00023065"/>
    </source>
</evidence>
<keyword evidence="5" id="KW-0406">Ion transport</keyword>
<keyword evidence="2" id="KW-0813">Transport</keyword>
<dbReference type="InterPro" id="IPR050927">
    <property type="entry name" value="TRPM"/>
</dbReference>
<feature type="compositionally biased region" description="Basic and acidic residues" evidence="8">
    <location>
        <begin position="1235"/>
        <end position="1245"/>
    </location>
</feature>
<dbReference type="PANTHER" id="PTHR13800">
    <property type="entry name" value="TRANSIENT RECEPTOR POTENTIAL CATION CHANNEL, SUBFAMILY M, MEMBER 6"/>
    <property type="match status" value="1"/>
</dbReference>
<protein>
    <submittedName>
        <fullName evidence="14">Transient receptor potential cation channel subfamily M member 3-like</fullName>
    </submittedName>
</protein>
<feature type="compositionally biased region" description="Basic residues" evidence="8">
    <location>
        <begin position="1253"/>
        <end position="1265"/>
    </location>
</feature>
<keyword evidence="7" id="KW-0407">Ion channel</keyword>
<keyword evidence="13" id="KW-1185">Reference proteome</keyword>
<feature type="domain" description="TRPM-like" evidence="12">
    <location>
        <begin position="541"/>
        <end position="791"/>
    </location>
</feature>
<dbReference type="GO" id="GO:0005886">
    <property type="term" value="C:plasma membrane"/>
    <property type="evidence" value="ECO:0007669"/>
    <property type="project" value="TreeGrafter"/>
</dbReference>
<feature type="transmembrane region" description="Helical" evidence="9">
    <location>
        <begin position="924"/>
        <end position="940"/>
    </location>
</feature>
<accession>A0A9W3A2S3</accession>
<feature type="region of interest" description="Disordered" evidence="8">
    <location>
        <begin position="1374"/>
        <end position="1426"/>
    </location>
</feature>
<feature type="domain" description="TRPM SLOG" evidence="11">
    <location>
        <begin position="201"/>
        <end position="467"/>
    </location>
</feature>
<feature type="transmembrane region" description="Helical" evidence="9">
    <location>
        <begin position="983"/>
        <end position="1006"/>
    </location>
</feature>
<dbReference type="InterPro" id="IPR005821">
    <property type="entry name" value="Ion_trans_dom"/>
</dbReference>
<keyword evidence="3 9" id="KW-0812">Transmembrane</keyword>
<evidence type="ECO:0000256" key="6">
    <source>
        <dbReference type="ARBA" id="ARBA00023136"/>
    </source>
</evidence>
<feature type="region of interest" description="Disordered" evidence="8">
    <location>
        <begin position="1301"/>
        <end position="1324"/>
    </location>
</feature>